<gene>
    <name evidence="2" type="ORF">BCR37DRAFT_380600</name>
</gene>
<dbReference type="AlphaFoldDB" id="A0A1Y2FB20"/>
<organism evidence="2 3">
    <name type="scientific">Protomyces lactucae-debilis</name>
    <dbReference type="NCBI Taxonomy" id="2754530"/>
    <lineage>
        <taxon>Eukaryota</taxon>
        <taxon>Fungi</taxon>
        <taxon>Dikarya</taxon>
        <taxon>Ascomycota</taxon>
        <taxon>Taphrinomycotina</taxon>
        <taxon>Taphrinomycetes</taxon>
        <taxon>Taphrinales</taxon>
        <taxon>Protomycetaceae</taxon>
        <taxon>Protomyces</taxon>
    </lineage>
</organism>
<protein>
    <submittedName>
        <fullName evidence="2">Uncharacterized protein</fullName>
    </submittedName>
</protein>
<dbReference type="RefSeq" id="XP_040724472.1">
    <property type="nucleotide sequence ID" value="XM_040869523.1"/>
</dbReference>
<evidence type="ECO:0000256" key="1">
    <source>
        <dbReference type="SAM" id="SignalP"/>
    </source>
</evidence>
<feature type="chain" id="PRO_5012824608" evidence="1">
    <location>
        <begin position="19"/>
        <end position="53"/>
    </location>
</feature>
<proteinExistence type="predicted"/>
<feature type="signal peptide" evidence="1">
    <location>
        <begin position="1"/>
        <end position="18"/>
    </location>
</feature>
<accession>A0A1Y2FB20</accession>
<reference evidence="2 3" key="1">
    <citation type="submission" date="2016-07" db="EMBL/GenBank/DDBJ databases">
        <title>Pervasive Adenine N6-methylation of Active Genes in Fungi.</title>
        <authorList>
            <consortium name="DOE Joint Genome Institute"/>
            <person name="Mondo S.J."/>
            <person name="Dannebaum R.O."/>
            <person name="Kuo R.C."/>
            <person name="Labutti K."/>
            <person name="Haridas S."/>
            <person name="Kuo A."/>
            <person name="Salamov A."/>
            <person name="Ahrendt S.R."/>
            <person name="Lipzen A."/>
            <person name="Sullivan W."/>
            <person name="Andreopoulos W.B."/>
            <person name="Clum A."/>
            <person name="Lindquist E."/>
            <person name="Daum C."/>
            <person name="Ramamoorthy G.K."/>
            <person name="Gryganskyi A."/>
            <person name="Culley D."/>
            <person name="Magnuson J.K."/>
            <person name="James T.Y."/>
            <person name="O'Malley M.A."/>
            <person name="Stajich J.E."/>
            <person name="Spatafora J.W."/>
            <person name="Visel A."/>
            <person name="Grigoriev I.V."/>
        </authorList>
    </citation>
    <scope>NUCLEOTIDE SEQUENCE [LARGE SCALE GENOMIC DNA]</scope>
    <source>
        <strain evidence="2 3">12-1054</strain>
    </source>
</reference>
<dbReference type="Proteomes" id="UP000193685">
    <property type="component" value="Unassembled WGS sequence"/>
</dbReference>
<evidence type="ECO:0000313" key="3">
    <source>
        <dbReference type="Proteomes" id="UP000193685"/>
    </source>
</evidence>
<dbReference type="GeneID" id="63786122"/>
<name>A0A1Y2FB20_PROLT</name>
<keyword evidence="1" id="KW-0732">Signal</keyword>
<dbReference type="EMBL" id="MCFI01000012">
    <property type="protein sequence ID" value="ORY80827.1"/>
    <property type="molecule type" value="Genomic_DNA"/>
</dbReference>
<evidence type="ECO:0000313" key="2">
    <source>
        <dbReference type="EMBL" id="ORY80827.1"/>
    </source>
</evidence>
<comment type="caution">
    <text evidence="2">The sequence shown here is derived from an EMBL/GenBank/DDBJ whole genome shotgun (WGS) entry which is preliminary data.</text>
</comment>
<keyword evidence="3" id="KW-1185">Reference proteome</keyword>
<sequence length="53" mass="5806">MVLCVVLHPCSLIITCSCCSLTIFGRDVDVKLYRKSSVSKTTAVHLQNKPALL</sequence>